<sequence length="504" mass="54326">MQKVSSNYAPFTPVREVGMLVRFYIVDPSAKKNGTASASDSAPGTSAAETISDRETISGKFAGLELNRWVLDGTIDIPNDSFDGQHVGWWSGVVSNESAEMASIITFEFSAPVSTIGWAMLFDEKMNQYPAQITITAYASDGAAVATGTKMITQARQNISMTAANYTKLTIRFDKTLLPKTRARLRQIDFGLTETYENDTMADVKIIEEASVSCESFPSRQISFTFDNADHRYNILNPDGVFSVIQDGQKLLARCIVNGESIDIGEFFFTSVTARDSGVTAQLVGNDMAATLDRATYEAGNATACKLQTVVASVLEGYDVTVIYGGGADERTVVPAIPRKTTRREAIRILAQAAMCSAWFDRSGNLHIAELSAGAVLGEITPDELYNYDGVSISEAVDCVELHVKSDYANIDTTITAGSGKNIKSVNNPCVAPANYQSVAAWLLAQYNRRKIYSVKNRGNPALETGDTIKISDAFAQNENAVQTGMELTFSGGGIYAVTKGVGA</sequence>
<dbReference type="EMBL" id="BK015811">
    <property type="protein sequence ID" value="DAE26205.1"/>
    <property type="molecule type" value="Genomic_DNA"/>
</dbReference>
<accession>A0A8S5R5D7</accession>
<protein>
    <recommendedName>
        <fullName evidence="2">Tail protein</fullName>
    </recommendedName>
</protein>
<name>A0A8S5R5D7_9CAUD</name>
<evidence type="ECO:0008006" key="2">
    <source>
        <dbReference type="Google" id="ProtNLM"/>
    </source>
</evidence>
<organism evidence="1">
    <name type="scientific">Siphoviridae sp. ctcMb1</name>
    <dbReference type="NCBI Taxonomy" id="2827276"/>
    <lineage>
        <taxon>Viruses</taxon>
        <taxon>Duplodnaviria</taxon>
        <taxon>Heunggongvirae</taxon>
        <taxon>Uroviricota</taxon>
        <taxon>Caudoviricetes</taxon>
    </lineage>
</organism>
<proteinExistence type="predicted"/>
<reference evidence="1" key="1">
    <citation type="journal article" date="2021" name="Proc. Natl. Acad. Sci. U.S.A.">
        <title>A Catalog of Tens of Thousands of Viruses from Human Metagenomes Reveals Hidden Associations with Chronic Diseases.</title>
        <authorList>
            <person name="Tisza M.J."/>
            <person name="Buck C.B."/>
        </authorList>
    </citation>
    <scope>NUCLEOTIDE SEQUENCE</scope>
    <source>
        <strain evidence="1">CtcMb1</strain>
    </source>
</reference>
<dbReference type="SUPFAM" id="SSF69279">
    <property type="entry name" value="Phage tail proteins"/>
    <property type="match status" value="1"/>
</dbReference>
<evidence type="ECO:0000313" key="1">
    <source>
        <dbReference type="EMBL" id="DAE26205.1"/>
    </source>
</evidence>